<proteinExistence type="predicted"/>
<gene>
    <name evidence="2" type="ORF">S01H4_20643</name>
</gene>
<evidence type="ECO:0000313" key="2">
    <source>
        <dbReference type="EMBL" id="GAG66117.1"/>
    </source>
</evidence>
<evidence type="ECO:0000259" key="1">
    <source>
        <dbReference type="Pfam" id="PF13482"/>
    </source>
</evidence>
<sequence>QLMYRDWLKTGDDSIIQRVEQYNREDVLAMVAVDRYVNSMVL</sequence>
<protein>
    <recommendedName>
        <fullName evidence="1">YprB ribonuclease H-like domain-containing protein</fullName>
    </recommendedName>
</protein>
<dbReference type="AlphaFoldDB" id="X1A7L5"/>
<organism evidence="2">
    <name type="scientific">marine sediment metagenome</name>
    <dbReference type="NCBI Taxonomy" id="412755"/>
    <lineage>
        <taxon>unclassified sequences</taxon>
        <taxon>metagenomes</taxon>
        <taxon>ecological metagenomes</taxon>
    </lineage>
</organism>
<feature type="domain" description="YprB ribonuclease H-like" evidence="1">
    <location>
        <begin position="3"/>
        <end position="36"/>
    </location>
</feature>
<feature type="non-terminal residue" evidence="2">
    <location>
        <position position="1"/>
    </location>
</feature>
<comment type="caution">
    <text evidence="2">The sequence shown here is derived from an EMBL/GenBank/DDBJ whole genome shotgun (WGS) entry which is preliminary data.</text>
</comment>
<accession>X1A7L5</accession>
<dbReference type="InterPro" id="IPR038720">
    <property type="entry name" value="YprB_RNase_H-like_dom"/>
</dbReference>
<reference evidence="2" key="1">
    <citation type="journal article" date="2014" name="Front. Microbiol.">
        <title>High frequency of phylogenetically diverse reductive dehalogenase-homologous genes in deep subseafloor sedimentary metagenomes.</title>
        <authorList>
            <person name="Kawai M."/>
            <person name="Futagami T."/>
            <person name="Toyoda A."/>
            <person name="Takaki Y."/>
            <person name="Nishi S."/>
            <person name="Hori S."/>
            <person name="Arai W."/>
            <person name="Tsubouchi T."/>
            <person name="Morono Y."/>
            <person name="Uchiyama I."/>
            <person name="Ito T."/>
            <person name="Fujiyama A."/>
            <person name="Inagaki F."/>
            <person name="Takami H."/>
        </authorList>
    </citation>
    <scope>NUCLEOTIDE SEQUENCE</scope>
    <source>
        <strain evidence="2">Expedition CK06-06</strain>
    </source>
</reference>
<name>X1A7L5_9ZZZZ</name>
<dbReference type="EMBL" id="BART01009295">
    <property type="protein sequence ID" value="GAG66117.1"/>
    <property type="molecule type" value="Genomic_DNA"/>
</dbReference>
<dbReference type="Pfam" id="PF13482">
    <property type="entry name" value="RNase_H_2"/>
    <property type="match status" value="1"/>
</dbReference>